<keyword evidence="7" id="KW-0464">Manganese</keyword>
<dbReference type="SUPFAM" id="SSF56059">
    <property type="entry name" value="Glutathione synthetase ATP-binding domain-like"/>
    <property type="match status" value="1"/>
</dbReference>
<dbReference type="GO" id="GO:0005829">
    <property type="term" value="C:cytosol"/>
    <property type="evidence" value="ECO:0007669"/>
    <property type="project" value="TreeGrafter"/>
</dbReference>
<evidence type="ECO:0000256" key="8">
    <source>
        <dbReference type="HAMAP-Rule" id="MF_01928"/>
    </source>
</evidence>
<dbReference type="GO" id="GO:0004638">
    <property type="term" value="F:phosphoribosylaminoimidazole carboxylase activity"/>
    <property type="evidence" value="ECO:0007669"/>
    <property type="project" value="InterPro"/>
</dbReference>
<sequence>MTVFKLTVKLIKKKMSEKVVRQLPNIINPGKTIGIIGGDHLGRMMALAAKQMGYRVGILHPEKNCPAAQVADWQIVATCDEQEALMDFAMKCDVVTYEFENIDASKMEGLSKTVAVPQGGVLLAIAQDRILEKAYLEMNKINLAPYEMILTLEDIKIAASSIGFPSVLKTVYDENGEKGQRILYGEEDILKCESFLKRGTCILEAWIPFERELSIVISRNAAGDMSVFPTAEIVHRDNLLEEAIVPARVSKEVTQEVKRISQTIAEGLDLVGTLGIELFLTSSGALYVSELVSHPHGSANYSIDACSTSQFETHIRAICGWPLPEITLLSDAVSVTIFGEQMKSVEWQIQLKPNWHFHYYGKNEARVSRIMGHITILTKDVDKTLENIHDTGIWI</sequence>
<keyword evidence="12" id="KW-1185">Reference proteome</keyword>
<dbReference type="InterPro" id="IPR016185">
    <property type="entry name" value="PreATP-grasp_dom_sf"/>
</dbReference>
<feature type="binding site" evidence="8">
    <location>
        <position position="212"/>
    </location>
    <ligand>
        <name>ATP</name>
        <dbReference type="ChEBI" id="CHEBI:30616"/>
    </ligand>
</feature>
<dbReference type="InterPro" id="IPR011054">
    <property type="entry name" value="Rudment_hybrid_motif"/>
</dbReference>
<comment type="catalytic activity">
    <reaction evidence="8 9">
        <text>5-amino-1-(5-phospho-beta-D-ribosyl)imidazole + hydrogencarbonate + ATP = 5-carboxyamino-1-(5-phospho-D-ribosyl)imidazole + ADP + phosphate + 2 H(+)</text>
        <dbReference type="Rhea" id="RHEA:19317"/>
        <dbReference type="ChEBI" id="CHEBI:15378"/>
        <dbReference type="ChEBI" id="CHEBI:17544"/>
        <dbReference type="ChEBI" id="CHEBI:30616"/>
        <dbReference type="ChEBI" id="CHEBI:43474"/>
        <dbReference type="ChEBI" id="CHEBI:58730"/>
        <dbReference type="ChEBI" id="CHEBI:137981"/>
        <dbReference type="ChEBI" id="CHEBI:456216"/>
        <dbReference type="EC" id="6.3.4.18"/>
    </reaction>
</comment>
<dbReference type="EC" id="6.3.4.18" evidence="8 9"/>
<keyword evidence="5 8" id="KW-0658">Purine biosynthesis</keyword>
<dbReference type="InterPro" id="IPR005875">
    <property type="entry name" value="PurK"/>
</dbReference>
<feature type="binding site" evidence="8">
    <location>
        <position position="129"/>
    </location>
    <ligand>
        <name>ATP</name>
        <dbReference type="ChEBI" id="CHEBI:30616"/>
    </ligand>
</feature>
<dbReference type="InterPro" id="IPR003135">
    <property type="entry name" value="ATP-grasp_carboxylate-amine"/>
</dbReference>
<comment type="pathway">
    <text evidence="8 9">Purine metabolism; IMP biosynthesis via de novo pathway; 5-amino-1-(5-phospho-D-ribosyl)imidazole-4-carboxylate from 5-amino-1-(5-phospho-D-ribosyl)imidazole (N5-CAIR route): step 1/2.</text>
</comment>
<dbReference type="STRING" id="1073423.SAMN04488700_1510"/>
<dbReference type="Proteomes" id="UP000193435">
    <property type="component" value="Unassembled WGS sequence"/>
</dbReference>
<dbReference type="PANTHER" id="PTHR11609">
    <property type="entry name" value="PURINE BIOSYNTHESIS PROTEIN 6/7, PUR6/7"/>
    <property type="match status" value="1"/>
</dbReference>
<organism evidence="11 12">
    <name type="scientific">Carnobacterium iners</name>
    <dbReference type="NCBI Taxonomy" id="1073423"/>
    <lineage>
        <taxon>Bacteria</taxon>
        <taxon>Bacillati</taxon>
        <taxon>Bacillota</taxon>
        <taxon>Bacilli</taxon>
        <taxon>Lactobacillales</taxon>
        <taxon>Carnobacteriaceae</taxon>
        <taxon>Carnobacterium</taxon>
    </lineage>
</organism>
<comment type="function">
    <text evidence="9">Catalyzes the ATP-dependent conversion of 5-aminoimidazole ribonucleotide (AIR) and HCO(3)- to N5-carboxyaminoimidazole ribonucleotide (N5-CAIR).</text>
</comment>
<dbReference type="NCBIfam" id="TIGR01161">
    <property type="entry name" value="purK"/>
    <property type="match status" value="1"/>
</dbReference>
<comment type="cofactor">
    <cofactor evidence="1">
        <name>Mn(2+)</name>
        <dbReference type="ChEBI" id="CHEBI:29035"/>
    </cofactor>
</comment>
<proteinExistence type="inferred from homology"/>
<comment type="caution">
    <text evidence="8">Lacks conserved residue(s) required for the propagation of feature annotation.</text>
</comment>
<evidence type="ECO:0000256" key="5">
    <source>
        <dbReference type="ARBA" id="ARBA00022755"/>
    </source>
</evidence>
<feature type="binding site" evidence="8">
    <location>
        <position position="235"/>
    </location>
    <ligand>
        <name>ATP</name>
        <dbReference type="ChEBI" id="CHEBI:30616"/>
    </ligand>
</feature>
<dbReference type="PROSITE" id="PS50975">
    <property type="entry name" value="ATP_GRASP"/>
    <property type="match status" value="1"/>
</dbReference>
<comment type="similarity">
    <text evidence="8 9">Belongs to the PurK/PurT family.</text>
</comment>
<dbReference type="Gene3D" id="3.30.1490.20">
    <property type="entry name" value="ATP-grasp fold, A domain"/>
    <property type="match status" value="1"/>
</dbReference>
<dbReference type="InterPro" id="IPR040686">
    <property type="entry name" value="PurK_C"/>
</dbReference>
<dbReference type="EMBL" id="FXBJ01000002">
    <property type="protein sequence ID" value="SMH33314.1"/>
    <property type="molecule type" value="Genomic_DNA"/>
</dbReference>
<dbReference type="InterPro" id="IPR013815">
    <property type="entry name" value="ATP_grasp_subdomain_1"/>
</dbReference>
<keyword evidence="3 8" id="KW-0436">Ligase</keyword>
<dbReference type="Gene3D" id="3.40.50.20">
    <property type="match status" value="1"/>
</dbReference>
<name>A0A1X7N910_9LACT</name>
<dbReference type="PANTHER" id="PTHR11609:SF5">
    <property type="entry name" value="PHOSPHORIBOSYLAMINOIMIDAZOLE CARBOXYLASE"/>
    <property type="match status" value="1"/>
</dbReference>
<dbReference type="NCBIfam" id="NF004675">
    <property type="entry name" value="PRK06019.1-1"/>
    <property type="match status" value="1"/>
</dbReference>
<evidence type="ECO:0000256" key="2">
    <source>
        <dbReference type="ARBA" id="ARBA00001946"/>
    </source>
</evidence>
<dbReference type="Gene3D" id="3.30.470.20">
    <property type="entry name" value="ATP-grasp fold, B domain"/>
    <property type="match status" value="1"/>
</dbReference>
<dbReference type="SUPFAM" id="SSF51246">
    <property type="entry name" value="Rudiment single hybrid motif"/>
    <property type="match status" value="1"/>
</dbReference>
<evidence type="ECO:0000256" key="1">
    <source>
        <dbReference type="ARBA" id="ARBA00001936"/>
    </source>
</evidence>
<evidence type="ECO:0000256" key="3">
    <source>
        <dbReference type="ARBA" id="ARBA00022598"/>
    </source>
</evidence>
<feature type="binding site" evidence="8">
    <location>
        <begin position="204"/>
        <end position="207"/>
    </location>
    <ligand>
        <name>ATP</name>
        <dbReference type="ChEBI" id="CHEBI:30616"/>
    </ligand>
</feature>
<dbReference type="Pfam" id="PF17769">
    <property type="entry name" value="PurK_C"/>
    <property type="match status" value="1"/>
</dbReference>
<evidence type="ECO:0000256" key="4">
    <source>
        <dbReference type="ARBA" id="ARBA00022741"/>
    </source>
</evidence>
<dbReference type="GO" id="GO:0006189">
    <property type="term" value="P:'de novo' IMP biosynthetic process"/>
    <property type="evidence" value="ECO:0007669"/>
    <property type="project" value="UniProtKB-UniRule"/>
</dbReference>
<dbReference type="HAMAP" id="MF_01928">
    <property type="entry name" value="PurK"/>
    <property type="match status" value="1"/>
</dbReference>
<protein>
    <recommendedName>
        <fullName evidence="8 9">N5-carboxyaminoimidazole ribonucleotide synthase</fullName>
        <shortName evidence="8 9">N5-CAIR synthase</shortName>
        <ecNumber evidence="8 9">6.3.4.18</ecNumber>
    </recommendedName>
    <alternativeName>
        <fullName evidence="8 9">5-(carboxyamino)imidazole ribonucleotide synthetase</fullName>
    </alternativeName>
</protein>
<dbReference type="GO" id="GO:0005524">
    <property type="term" value="F:ATP binding"/>
    <property type="evidence" value="ECO:0007669"/>
    <property type="project" value="UniProtKB-UniRule"/>
</dbReference>
<dbReference type="InterPro" id="IPR011761">
    <property type="entry name" value="ATP-grasp"/>
</dbReference>
<evidence type="ECO:0000313" key="11">
    <source>
        <dbReference type="EMBL" id="SMH33314.1"/>
    </source>
</evidence>
<comment type="subunit">
    <text evidence="8 9">Homodimer.</text>
</comment>
<dbReference type="SUPFAM" id="SSF52440">
    <property type="entry name" value="PreATP-grasp domain"/>
    <property type="match status" value="1"/>
</dbReference>
<evidence type="ECO:0000259" key="10">
    <source>
        <dbReference type="PROSITE" id="PS50975"/>
    </source>
</evidence>
<dbReference type="Pfam" id="PF22660">
    <property type="entry name" value="RS_preATP-grasp-like"/>
    <property type="match status" value="1"/>
</dbReference>
<evidence type="ECO:0000256" key="6">
    <source>
        <dbReference type="ARBA" id="ARBA00022840"/>
    </source>
</evidence>
<reference evidence="11 12" key="1">
    <citation type="submission" date="2017-04" db="EMBL/GenBank/DDBJ databases">
        <authorList>
            <person name="Afonso C.L."/>
            <person name="Miller P.J."/>
            <person name="Scott M.A."/>
            <person name="Spackman E."/>
            <person name="Goraichik I."/>
            <person name="Dimitrov K.M."/>
            <person name="Suarez D.L."/>
            <person name="Swayne D.E."/>
        </authorList>
    </citation>
    <scope>NUCLEOTIDE SEQUENCE [LARGE SCALE GENOMIC DNA]</scope>
    <source>
        <strain evidence="11 12">LMG26642</strain>
    </source>
</reference>
<accession>A0A1X7N910</accession>
<dbReference type="UniPathway" id="UPA00074">
    <property type="reaction ID" value="UER00942"/>
</dbReference>
<gene>
    <name evidence="8 9" type="primary">purK</name>
    <name evidence="11" type="ORF">SAMN04488700_1510</name>
</gene>
<dbReference type="GO" id="GO:0034028">
    <property type="term" value="F:5-(carboxyamino)imidazole ribonucleotide synthase activity"/>
    <property type="evidence" value="ECO:0007669"/>
    <property type="project" value="UniProtKB-UniRule"/>
</dbReference>
<dbReference type="AlphaFoldDB" id="A0A1X7N910"/>
<feature type="binding site" evidence="8">
    <location>
        <position position="169"/>
    </location>
    <ligand>
        <name>ATP</name>
        <dbReference type="ChEBI" id="CHEBI:30616"/>
    </ligand>
</feature>
<comment type="cofactor">
    <cofactor evidence="2">
        <name>Mg(2+)</name>
        <dbReference type="ChEBI" id="CHEBI:18420"/>
    </cofactor>
</comment>
<comment type="function">
    <text evidence="8">Catalyzes the ATP-dependent conversion of 5-aminoimidazole ribonucleotide (AIR) and HCO(3)(-) to N5-carboxyaminoimidazole ribonucleotide (N5-CAIR).</text>
</comment>
<dbReference type="GO" id="GO:0046872">
    <property type="term" value="F:metal ion binding"/>
    <property type="evidence" value="ECO:0007669"/>
    <property type="project" value="InterPro"/>
</dbReference>
<dbReference type="InterPro" id="IPR054350">
    <property type="entry name" value="PurT/PurK_preATP-grasp"/>
</dbReference>
<evidence type="ECO:0000256" key="9">
    <source>
        <dbReference type="RuleBase" id="RU361200"/>
    </source>
</evidence>
<dbReference type="Pfam" id="PF02222">
    <property type="entry name" value="ATP-grasp"/>
    <property type="match status" value="1"/>
</dbReference>
<feature type="domain" description="ATP-grasp" evidence="10">
    <location>
        <begin position="133"/>
        <end position="319"/>
    </location>
</feature>
<evidence type="ECO:0000313" key="12">
    <source>
        <dbReference type="Proteomes" id="UP000193435"/>
    </source>
</evidence>
<keyword evidence="6 8" id="KW-0067">ATP-binding</keyword>
<keyword evidence="4 8" id="KW-0547">Nucleotide-binding</keyword>
<dbReference type="FunFam" id="3.40.50.20:FF:000016">
    <property type="entry name" value="N5-carboxyaminoimidazole ribonucleotide synthase"/>
    <property type="match status" value="1"/>
</dbReference>
<evidence type="ECO:0000256" key="7">
    <source>
        <dbReference type="ARBA" id="ARBA00023211"/>
    </source>
</evidence>